<evidence type="ECO:0000256" key="1">
    <source>
        <dbReference type="SAM" id="MobiDB-lite"/>
    </source>
</evidence>
<evidence type="ECO:0000313" key="2">
    <source>
        <dbReference type="EMBL" id="KAJ3594993.1"/>
    </source>
</evidence>
<keyword evidence="3" id="KW-1185">Reference proteome</keyword>
<evidence type="ECO:0000313" key="3">
    <source>
        <dbReference type="Proteomes" id="UP001148018"/>
    </source>
</evidence>
<reference evidence="2" key="1">
    <citation type="submission" date="2022-07" db="EMBL/GenBank/DDBJ databases">
        <title>Chromosome-level genome of Muraenolepis orangiensis.</title>
        <authorList>
            <person name="Kim J."/>
        </authorList>
    </citation>
    <scope>NUCLEOTIDE SEQUENCE</scope>
    <source>
        <strain evidence="2">KU_S4_2022</strain>
        <tissue evidence="2">Muscle</tissue>
    </source>
</reference>
<feature type="region of interest" description="Disordered" evidence="1">
    <location>
        <begin position="50"/>
        <end position="70"/>
    </location>
</feature>
<comment type="caution">
    <text evidence="2">The sequence shown here is derived from an EMBL/GenBank/DDBJ whole genome shotgun (WGS) entry which is preliminary data.</text>
</comment>
<accession>A0A9Q0DWS2</accession>
<protein>
    <submittedName>
        <fullName evidence="2">Uncharacterized protein</fullName>
    </submittedName>
</protein>
<feature type="compositionally biased region" description="Acidic residues" evidence="1">
    <location>
        <begin position="50"/>
        <end position="64"/>
    </location>
</feature>
<gene>
    <name evidence="2" type="ORF">NHX12_004298</name>
</gene>
<dbReference type="Proteomes" id="UP001148018">
    <property type="component" value="Unassembled WGS sequence"/>
</dbReference>
<organism evidence="2 3">
    <name type="scientific">Muraenolepis orangiensis</name>
    <name type="common">Patagonian moray cod</name>
    <dbReference type="NCBI Taxonomy" id="630683"/>
    <lineage>
        <taxon>Eukaryota</taxon>
        <taxon>Metazoa</taxon>
        <taxon>Chordata</taxon>
        <taxon>Craniata</taxon>
        <taxon>Vertebrata</taxon>
        <taxon>Euteleostomi</taxon>
        <taxon>Actinopterygii</taxon>
        <taxon>Neopterygii</taxon>
        <taxon>Teleostei</taxon>
        <taxon>Neoteleostei</taxon>
        <taxon>Acanthomorphata</taxon>
        <taxon>Zeiogadaria</taxon>
        <taxon>Gadariae</taxon>
        <taxon>Gadiformes</taxon>
        <taxon>Muraenolepidoidei</taxon>
        <taxon>Muraenolepididae</taxon>
        <taxon>Muraenolepis</taxon>
    </lineage>
</organism>
<proteinExistence type="predicted"/>
<dbReference type="AlphaFoldDB" id="A0A9Q0DWS2"/>
<sequence length="87" mass="9824">MHRPSRLSSTTSQHSISVCSVLQVQTGDLSSFQTTSFHTHLSFLDEEPDESLLAEEDEEDIDEESCQRTGRRRPETLISMADINTLL</sequence>
<name>A0A9Q0DWS2_9TELE</name>
<dbReference type="EMBL" id="JANIIK010000111">
    <property type="protein sequence ID" value="KAJ3594993.1"/>
    <property type="molecule type" value="Genomic_DNA"/>
</dbReference>